<feature type="non-terminal residue" evidence="1">
    <location>
        <position position="38"/>
    </location>
</feature>
<evidence type="ECO:0000313" key="1">
    <source>
        <dbReference type="EMBL" id="KKL89768.1"/>
    </source>
</evidence>
<name>A0A0F9FU47_9ZZZZ</name>
<reference evidence="1" key="1">
    <citation type="journal article" date="2015" name="Nature">
        <title>Complex archaea that bridge the gap between prokaryotes and eukaryotes.</title>
        <authorList>
            <person name="Spang A."/>
            <person name="Saw J.H."/>
            <person name="Jorgensen S.L."/>
            <person name="Zaremba-Niedzwiedzka K."/>
            <person name="Martijn J."/>
            <person name="Lind A.E."/>
            <person name="van Eijk R."/>
            <person name="Schleper C."/>
            <person name="Guy L."/>
            <person name="Ettema T.J."/>
        </authorList>
    </citation>
    <scope>NUCLEOTIDE SEQUENCE</scope>
</reference>
<dbReference type="AlphaFoldDB" id="A0A0F9FU47"/>
<dbReference type="EMBL" id="LAZR01020194">
    <property type="protein sequence ID" value="KKL89768.1"/>
    <property type="molecule type" value="Genomic_DNA"/>
</dbReference>
<protein>
    <submittedName>
        <fullName evidence="1">Uncharacterized protein</fullName>
    </submittedName>
</protein>
<accession>A0A0F9FU47</accession>
<sequence>MTNESEQTRSYGHVASILFNAPWALLPEKLVAMAEVLR</sequence>
<comment type="caution">
    <text evidence="1">The sequence shown here is derived from an EMBL/GenBank/DDBJ whole genome shotgun (WGS) entry which is preliminary data.</text>
</comment>
<proteinExistence type="predicted"/>
<organism evidence="1">
    <name type="scientific">marine sediment metagenome</name>
    <dbReference type="NCBI Taxonomy" id="412755"/>
    <lineage>
        <taxon>unclassified sequences</taxon>
        <taxon>metagenomes</taxon>
        <taxon>ecological metagenomes</taxon>
    </lineage>
</organism>
<gene>
    <name evidence="1" type="ORF">LCGC14_1911410</name>
</gene>